<dbReference type="SUPFAM" id="SSF54373">
    <property type="entry name" value="FAD-linked reductases, C-terminal domain"/>
    <property type="match status" value="1"/>
</dbReference>
<dbReference type="InterPro" id="IPR002938">
    <property type="entry name" value="FAD-bd"/>
</dbReference>
<evidence type="ECO:0000256" key="1">
    <source>
        <dbReference type="ARBA" id="ARBA00007801"/>
    </source>
</evidence>
<dbReference type="AlphaFoldDB" id="A0A0C9V3T4"/>
<gene>
    <name evidence="7" type="ORF">M422DRAFT_34343</name>
</gene>
<dbReference type="InterPro" id="IPR050641">
    <property type="entry name" value="RIFMO-like"/>
</dbReference>
<dbReference type="PANTHER" id="PTHR43004:SF5">
    <property type="entry name" value="FAD-BINDING DOMAIN-CONTAINING PROTEIN"/>
    <property type="match status" value="1"/>
</dbReference>
<evidence type="ECO:0000256" key="4">
    <source>
        <dbReference type="ARBA" id="ARBA00023002"/>
    </source>
</evidence>
<organism evidence="7 8">
    <name type="scientific">Sphaerobolus stellatus (strain SS14)</name>
    <dbReference type="NCBI Taxonomy" id="990650"/>
    <lineage>
        <taxon>Eukaryota</taxon>
        <taxon>Fungi</taxon>
        <taxon>Dikarya</taxon>
        <taxon>Basidiomycota</taxon>
        <taxon>Agaricomycotina</taxon>
        <taxon>Agaricomycetes</taxon>
        <taxon>Phallomycetidae</taxon>
        <taxon>Geastrales</taxon>
        <taxon>Sphaerobolaceae</taxon>
        <taxon>Sphaerobolus</taxon>
    </lineage>
</organism>
<dbReference type="SUPFAM" id="SSF52833">
    <property type="entry name" value="Thioredoxin-like"/>
    <property type="match status" value="1"/>
</dbReference>
<accession>A0A0C9V3T4</accession>
<evidence type="ECO:0000259" key="5">
    <source>
        <dbReference type="Pfam" id="PF01494"/>
    </source>
</evidence>
<evidence type="ECO:0000256" key="3">
    <source>
        <dbReference type="ARBA" id="ARBA00022827"/>
    </source>
</evidence>
<dbReference type="InterPro" id="IPR038220">
    <property type="entry name" value="PHOX_C_sf"/>
</dbReference>
<dbReference type="PANTHER" id="PTHR43004">
    <property type="entry name" value="TRK SYSTEM POTASSIUM UPTAKE PROTEIN"/>
    <property type="match status" value="1"/>
</dbReference>
<protein>
    <recommendedName>
        <fullName evidence="9">FAD-binding domain-containing protein</fullName>
    </recommendedName>
</protein>
<dbReference type="GO" id="GO:0016709">
    <property type="term" value="F:oxidoreductase activity, acting on paired donors, with incorporation or reduction of molecular oxygen, NAD(P)H as one donor, and incorporation of one atom of oxygen"/>
    <property type="evidence" value="ECO:0007669"/>
    <property type="project" value="UniProtKB-ARBA"/>
</dbReference>
<comment type="similarity">
    <text evidence="1">Belongs to the PheA/TfdB FAD monooxygenase family.</text>
</comment>
<dbReference type="SUPFAM" id="SSF51905">
    <property type="entry name" value="FAD/NAD(P)-binding domain"/>
    <property type="match status" value="1"/>
</dbReference>
<dbReference type="OrthoDB" id="1716816at2759"/>
<dbReference type="InterPro" id="IPR012941">
    <property type="entry name" value="Phe_hydrox_C_dim_dom"/>
</dbReference>
<feature type="domain" description="Phenol hydroxylase-like C-terminal dimerisation" evidence="6">
    <location>
        <begin position="282"/>
        <end position="460"/>
    </location>
</feature>
<evidence type="ECO:0008006" key="9">
    <source>
        <dbReference type="Google" id="ProtNLM"/>
    </source>
</evidence>
<dbReference type="Gene3D" id="3.40.30.20">
    <property type="match status" value="1"/>
</dbReference>
<dbReference type="GO" id="GO:0071949">
    <property type="term" value="F:FAD binding"/>
    <property type="evidence" value="ECO:0007669"/>
    <property type="project" value="InterPro"/>
</dbReference>
<keyword evidence="8" id="KW-1185">Reference proteome</keyword>
<dbReference type="Proteomes" id="UP000054279">
    <property type="component" value="Unassembled WGS sequence"/>
</dbReference>
<feature type="domain" description="FAD-binding" evidence="5">
    <location>
        <begin position="38"/>
        <end position="236"/>
    </location>
</feature>
<keyword evidence="4" id="KW-0560">Oxidoreductase</keyword>
<dbReference type="InterPro" id="IPR036249">
    <property type="entry name" value="Thioredoxin-like_sf"/>
</dbReference>
<keyword evidence="2" id="KW-0285">Flavoprotein</keyword>
<evidence type="ECO:0000259" key="6">
    <source>
        <dbReference type="Pfam" id="PF07976"/>
    </source>
</evidence>
<dbReference type="Gene3D" id="3.50.50.60">
    <property type="entry name" value="FAD/NAD(P)-binding domain"/>
    <property type="match status" value="1"/>
</dbReference>
<feature type="non-terminal residue" evidence="7">
    <location>
        <position position="500"/>
    </location>
</feature>
<sequence>CYRKHIKELDPNALYAPAKLIEYSVDNSVPEYPVKAKIETDGRVIEINAKYLVGADGGRSTVRSLADIAFPGTTSRFKWARIDAIARTNIPDARRMSVAIESPTYGNVLWTSVDNHRTRIGFVWKHEMEEATAETIMNEAKKAVHPFDLEFVELDWWTVYAIGQRVAERFKDGRVFLGGDAAHTHSSGAAQGMNTGLHDASNLAWKLAGVLRGLYKESLLETYEEERKKSAEQLIQIDKDVATCISGNIPAHFNAPSDADPNDYLHKVFTTNAAFTVGLGISYGANLINGRNPLAPRLNIDIGQRAPDPPLFRPGAGYPKRMLEFMPNCGKFWITVFAGDLDPDCAEPKLRKHNRHLFTAFRHYIDDPSSFVNTLSPVFEFLTIIQRRVGYDIFQSAETLGAQPLGKTLHDRTSEAYGIYGVDPTKGAIIILRPDGLVGFIATLDQHEEISKYFSEFVQPRLKDVRTLWDHMKPAQQEDMAIGEISVEGEAEETKLSSQI</sequence>
<dbReference type="EMBL" id="KN837179">
    <property type="protein sequence ID" value="KIJ36387.1"/>
    <property type="molecule type" value="Genomic_DNA"/>
</dbReference>
<name>A0A0C9V3T4_SPHS4</name>
<dbReference type="HOGENOM" id="CLU_009665_9_4_1"/>
<dbReference type="Pfam" id="PF07976">
    <property type="entry name" value="Phe_hydrox_dim"/>
    <property type="match status" value="1"/>
</dbReference>
<keyword evidence="3" id="KW-0274">FAD</keyword>
<dbReference type="PRINTS" id="PR00420">
    <property type="entry name" value="RNGMNOXGNASE"/>
</dbReference>
<dbReference type="InterPro" id="IPR036188">
    <property type="entry name" value="FAD/NAD-bd_sf"/>
</dbReference>
<dbReference type="Pfam" id="PF01494">
    <property type="entry name" value="FAD_binding_3"/>
    <property type="match status" value="1"/>
</dbReference>
<proteinExistence type="inferred from homology"/>
<evidence type="ECO:0000313" key="8">
    <source>
        <dbReference type="Proteomes" id="UP000054279"/>
    </source>
</evidence>
<reference evidence="7 8" key="1">
    <citation type="submission" date="2014-06" db="EMBL/GenBank/DDBJ databases">
        <title>Evolutionary Origins and Diversification of the Mycorrhizal Mutualists.</title>
        <authorList>
            <consortium name="DOE Joint Genome Institute"/>
            <consortium name="Mycorrhizal Genomics Consortium"/>
            <person name="Kohler A."/>
            <person name="Kuo A."/>
            <person name="Nagy L.G."/>
            <person name="Floudas D."/>
            <person name="Copeland A."/>
            <person name="Barry K.W."/>
            <person name="Cichocki N."/>
            <person name="Veneault-Fourrey C."/>
            <person name="LaButti K."/>
            <person name="Lindquist E.A."/>
            <person name="Lipzen A."/>
            <person name="Lundell T."/>
            <person name="Morin E."/>
            <person name="Murat C."/>
            <person name="Riley R."/>
            <person name="Ohm R."/>
            <person name="Sun H."/>
            <person name="Tunlid A."/>
            <person name="Henrissat B."/>
            <person name="Grigoriev I.V."/>
            <person name="Hibbett D.S."/>
            <person name="Martin F."/>
        </authorList>
    </citation>
    <scope>NUCLEOTIDE SEQUENCE [LARGE SCALE GENOMIC DNA]</scope>
    <source>
        <strain evidence="7 8">SS14</strain>
    </source>
</reference>
<dbReference type="Gene3D" id="3.30.70.2450">
    <property type="match status" value="1"/>
</dbReference>
<evidence type="ECO:0000256" key="2">
    <source>
        <dbReference type="ARBA" id="ARBA00022630"/>
    </source>
</evidence>
<evidence type="ECO:0000313" key="7">
    <source>
        <dbReference type="EMBL" id="KIJ36387.1"/>
    </source>
</evidence>